<reference evidence="1 2" key="1">
    <citation type="submission" date="2019-11" db="EMBL/GenBank/DDBJ databases">
        <authorList>
            <person name="An D."/>
        </authorList>
    </citation>
    <scope>NUCLEOTIDE SEQUENCE [LARGE SCALE GENOMIC DNA]</scope>
    <source>
        <strain evidence="1 2">YIM 103518</strain>
    </source>
</reference>
<comment type="caution">
    <text evidence="1">The sequence shown here is derived from an EMBL/GenBank/DDBJ whole genome shotgun (WGS) entry which is preliminary data.</text>
</comment>
<sequence>MSITIDDVSDFIWTASSFDLSRIADEIVDNGHVFECSECETHECEEHDSSEDVEDAKRELLQSLARRLDQFGLDDMLEELKSECELVGVNLKIKVPA</sequence>
<dbReference type="Proteomes" id="UP000473854">
    <property type="component" value="Unassembled WGS sequence"/>
</dbReference>
<organism evidence="1 2">
    <name type="scientific">Acinetobacter faecalis</name>
    <dbReference type="NCBI Taxonomy" id="2665161"/>
    <lineage>
        <taxon>Bacteria</taxon>
        <taxon>Pseudomonadati</taxon>
        <taxon>Pseudomonadota</taxon>
        <taxon>Gammaproteobacteria</taxon>
        <taxon>Moraxellales</taxon>
        <taxon>Moraxellaceae</taxon>
        <taxon>Acinetobacter</taxon>
    </lineage>
</organism>
<accession>A0A6L6GBL8</accession>
<evidence type="ECO:0000313" key="1">
    <source>
        <dbReference type="EMBL" id="MTD09878.1"/>
    </source>
</evidence>
<proteinExistence type="predicted"/>
<protein>
    <submittedName>
        <fullName evidence="1">Uncharacterized protein</fullName>
    </submittedName>
</protein>
<name>A0A6L6GBL8_9GAMM</name>
<evidence type="ECO:0000313" key="2">
    <source>
        <dbReference type="Proteomes" id="UP000473854"/>
    </source>
</evidence>
<gene>
    <name evidence="1" type="ORF">GIX10_00205</name>
</gene>
<dbReference type="RefSeq" id="WP_154771560.1">
    <property type="nucleotide sequence ID" value="NZ_WLYL01000001.1"/>
</dbReference>
<dbReference type="EMBL" id="WLYL01000001">
    <property type="protein sequence ID" value="MTD09878.1"/>
    <property type="molecule type" value="Genomic_DNA"/>
</dbReference>
<dbReference type="AlphaFoldDB" id="A0A6L6GBL8"/>